<organism evidence="1 2">
    <name type="scientific">Limosilactobacillus vaginalis</name>
    <dbReference type="NCBI Taxonomy" id="1633"/>
    <lineage>
        <taxon>Bacteria</taxon>
        <taxon>Bacillati</taxon>
        <taxon>Bacillota</taxon>
        <taxon>Bacilli</taxon>
        <taxon>Lactobacillales</taxon>
        <taxon>Lactobacillaceae</taxon>
        <taxon>Limosilactobacillus</taxon>
    </lineage>
</organism>
<evidence type="ECO:0008006" key="3">
    <source>
        <dbReference type="Google" id="ProtNLM"/>
    </source>
</evidence>
<evidence type="ECO:0000313" key="1">
    <source>
        <dbReference type="EMBL" id="MCZ3781699.1"/>
    </source>
</evidence>
<proteinExistence type="predicted"/>
<name>A0ABT4K7J7_9LACO</name>
<dbReference type="EMBL" id="JAKHMS010000014">
    <property type="protein sequence ID" value="MCZ3781699.1"/>
    <property type="molecule type" value="Genomic_DNA"/>
</dbReference>
<dbReference type="RefSeq" id="WP_269258684.1">
    <property type="nucleotide sequence ID" value="NZ_JAKHMK010000013.1"/>
</dbReference>
<keyword evidence="2" id="KW-1185">Reference proteome</keyword>
<dbReference type="Proteomes" id="UP001527392">
    <property type="component" value="Unassembled WGS sequence"/>
</dbReference>
<accession>A0ABT4K7J7</accession>
<evidence type="ECO:0000313" key="2">
    <source>
        <dbReference type="Proteomes" id="UP001527392"/>
    </source>
</evidence>
<protein>
    <recommendedName>
        <fullName evidence="3">IrrE N-terminal-like domain-containing protein</fullName>
    </recommendedName>
</protein>
<sequence length="239" mass="28423">MNQEKIHYYIPFSSKNEDLRMFNYWALQVFEIMDNVTHKPITDDINIFVSPNFGCPESWSNVSPIRINLAMDSLLYWAQEVYQLAHEYCHVLISSPYNPQTRDEWFEEAICECASRYVLIKINENELAKKLYPGEFVNYEESMSNRTTYTFDLKSLVSENSETLIKLRTNHEWREAERYLADQIFPIIAESDYFWQSIPDLARFKNDNTFMENLNEWYKVSPESAKPQVAKIIKLFNDN</sequence>
<reference evidence="1 2" key="1">
    <citation type="submission" date="2022-01" db="EMBL/GenBank/DDBJ databases">
        <title>VMRC isolate genome collection.</title>
        <authorList>
            <person name="France M."/>
            <person name="Rutt L."/>
            <person name="Humphrys M."/>
            <person name="Ravel J."/>
        </authorList>
    </citation>
    <scope>NUCLEOTIDE SEQUENCE [LARGE SCALE GENOMIC DNA]</scope>
    <source>
        <strain evidence="1 2">C0030B4</strain>
    </source>
</reference>
<gene>
    <name evidence="1" type="ORF">L2504_06045</name>
</gene>
<comment type="caution">
    <text evidence="1">The sequence shown here is derived from an EMBL/GenBank/DDBJ whole genome shotgun (WGS) entry which is preliminary data.</text>
</comment>